<dbReference type="EMBL" id="CAUWAG010000019">
    <property type="protein sequence ID" value="CAJ2512569.1"/>
    <property type="molecule type" value="Genomic_DNA"/>
</dbReference>
<evidence type="ECO:0000256" key="1">
    <source>
        <dbReference type="SAM" id="SignalP"/>
    </source>
</evidence>
<dbReference type="PANTHER" id="PTHR42085">
    <property type="entry name" value="F-BOX DOMAIN-CONTAINING PROTEIN"/>
    <property type="match status" value="1"/>
</dbReference>
<protein>
    <submittedName>
        <fullName evidence="2">Uu.00g055840.m01.CDS01</fullName>
    </submittedName>
</protein>
<feature type="signal peptide" evidence="1">
    <location>
        <begin position="1"/>
        <end position="22"/>
    </location>
</feature>
<reference evidence="2" key="1">
    <citation type="submission" date="2023-10" db="EMBL/GenBank/DDBJ databases">
        <authorList>
            <person name="Hackl T."/>
        </authorList>
    </citation>
    <scope>NUCLEOTIDE SEQUENCE</scope>
</reference>
<feature type="chain" id="PRO_5042493860" evidence="1">
    <location>
        <begin position="23"/>
        <end position="362"/>
    </location>
</feature>
<proteinExistence type="predicted"/>
<sequence>MLGKSTASELLVVATLLSAALAGTIKVIIKPQDNIRDTTWRLQDYQWVTAKFLGVKEGDKYKIDDIDDDGTVFFTDFNGGVMDVATKDANEGKWGNWWKMRYTRVHAWQSPEIAAPTPTFLGIPVELRLRIYGYVFAGSRVTFTPARRRDTNKPVEKAQSDAFTTEGHVDVLLTCKQCYSEGRTIFWEHARLRAGVDPWSDTNVMSIYYLSESISDFTKAHVKHLRVAILGNHPGEEPRIVLSQFLRLKTCEIFMDYRKTTKEEWAANGDNPDAWLAWARLRNPILGDSHAYLNGLGFDVKAAGVPIFLVRKLIVGPYYQDDYYRNIFRGPIKLPERMGFAVYSTEPVWGRMWFGICPRDKV</sequence>
<name>A0AAI8VXK8_9PEZI</name>
<dbReference type="PANTHER" id="PTHR42085:SF1">
    <property type="entry name" value="F-BOX DOMAIN-CONTAINING PROTEIN"/>
    <property type="match status" value="1"/>
</dbReference>
<comment type="caution">
    <text evidence="2">The sequence shown here is derived from an EMBL/GenBank/DDBJ whole genome shotgun (WGS) entry which is preliminary data.</text>
</comment>
<dbReference type="AlphaFoldDB" id="A0AAI8VXK8"/>
<gene>
    <name evidence="2" type="ORF">KHLLAP_LOCUS13037</name>
</gene>
<evidence type="ECO:0000313" key="3">
    <source>
        <dbReference type="Proteomes" id="UP001295740"/>
    </source>
</evidence>
<organism evidence="2 3">
    <name type="scientific">Anthostomella pinea</name>
    <dbReference type="NCBI Taxonomy" id="933095"/>
    <lineage>
        <taxon>Eukaryota</taxon>
        <taxon>Fungi</taxon>
        <taxon>Dikarya</taxon>
        <taxon>Ascomycota</taxon>
        <taxon>Pezizomycotina</taxon>
        <taxon>Sordariomycetes</taxon>
        <taxon>Xylariomycetidae</taxon>
        <taxon>Xylariales</taxon>
        <taxon>Xylariaceae</taxon>
        <taxon>Anthostomella</taxon>
    </lineage>
</organism>
<accession>A0AAI8VXK8</accession>
<keyword evidence="1" id="KW-0732">Signal</keyword>
<keyword evidence="3" id="KW-1185">Reference proteome</keyword>
<evidence type="ECO:0000313" key="2">
    <source>
        <dbReference type="EMBL" id="CAJ2512569.1"/>
    </source>
</evidence>
<dbReference type="InterPro" id="IPR038883">
    <property type="entry name" value="AN11006-like"/>
</dbReference>
<dbReference type="Proteomes" id="UP001295740">
    <property type="component" value="Unassembled WGS sequence"/>
</dbReference>